<dbReference type="AlphaFoldDB" id="A0A336JPN4"/>
<dbReference type="GO" id="GO:0030288">
    <property type="term" value="C:outer membrane-bounded periplasmic space"/>
    <property type="evidence" value="ECO:0007669"/>
    <property type="project" value="TreeGrafter"/>
</dbReference>
<evidence type="ECO:0000313" key="5">
    <source>
        <dbReference type="Proteomes" id="UP000252631"/>
    </source>
</evidence>
<dbReference type="NCBIfam" id="TIGR04486">
    <property type="entry name" value="thiosulf_SoxB"/>
    <property type="match status" value="1"/>
</dbReference>
<keyword evidence="6" id="KW-1185">Reference proteome</keyword>
<dbReference type="GO" id="GO:0000166">
    <property type="term" value="F:nucleotide binding"/>
    <property type="evidence" value="ECO:0007669"/>
    <property type="project" value="UniProtKB-KW"/>
</dbReference>
<keyword evidence="1" id="KW-0378">Hydrolase</keyword>
<dbReference type="Proteomes" id="UP000252631">
    <property type="component" value="Unassembled WGS sequence"/>
</dbReference>
<accession>A0A336JPN4</accession>
<dbReference type="InterPro" id="IPR041829">
    <property type="entry name" value="SoxB_N"/>
</dbReference>
<feature type="domain" description="5'-Nucleotidase C-terminal" evidence="2">
    <location>
        <begin position="396"/>
        <end position="535"/>
    </location>
</feature>
<dbReference type="Gene3D" id="3.60.21.10">
    <property type="match status" value="1"/>
</dbReference>
<dbReference type="InterPro" id="IPR008334">
    <property type="entry name" value="5'-Nucleotdase_C"/>
</dbReference>
<evidence type="ECO:0000313" key="3">
    <source>
        <dbReference type="EMBL" id="RED36113.1"/>
    </source>
</evidence>
<dbReference type="PANTHER" id="PTHR11575:SF42">
    <property type="entry name" value="SULFUR OXIDATION PROTEIN SOXB"/>
    <property type="match status" value="1"/>
</dbReference>
<dbReference type="OrthoDB" id="5469761at2"/>
<dbReference type="Gene3D" id="6.10.140.570">
    <property type="match status" value="1"/>
</dbReference>
<gene>
    <name evidence="3" type="ORF">BJ125_10846</name>
    <name evidence="4" type="ORF">SAMN05892882_10846</name>
</gene>
<organism evidence="4 5">
    <name type="scientific">Rhodopseudomonas pentothenatexigens</name>
    <dbReference type="NCBI Taxonomy" id="999699"/>
    <lineage>
        <taxon>Bacteria</taxon>
        <taxon>Pseudomonadati</taxon>
        <taxon>Pseudomonadota</taxon>
        <taxon>Alphaproteobacteria</taxon>
        <taxon>Hyphomicrobiales</taxon>
        <taxon>Nitrobacteraceae</taxon>
        <taxon>Rhodopseudomonas</taxon>
    </lineage>
</organism>
<evidence type="ECO:0000313" key="4">
    <source>
        <dbReference type="EMBL" id="SSW90673.1"/>
    </source>
</evidence>
<dbReference type="Pfam" id="PF02872">
    <property type="entry name" value="5_nucleotid_C"/>
    <property type="match status" value="1"/>
</dbReference>
<evidence type="ECO:0000313" key="6">
    <source>
        <dbReference type="Proteomes" id="UP000256343"/>
    </source>
</evidence>
<sequence>MISRREFLQATAAASALTVAGGLGPIGRVAAQQRLTQSDILKFDPLGTVTLLHITDTHAQLVPLHFREPSVNLGVGEVKGKPPHLTDAEFRNYFHIATGTPEAFALTADDFTALARNYGKMGGFDRIATLVKAVRAERGDDKVLLLDGGDALQGSWSSLKSNGQDMVDALAGLKIDAMTAHWEFTYGADRVKEIAEKAPFAFLAQNVRDVEWQEPVFEARKTFERGGVKVAVIGQALPRTAVANPRWMFPNWEFGIREEDIQKQVDEARADGAAVVVLLSHNGFDVDRKLAGRVKGLDVILTGHTHDAMPGVIKVGDTVLVASGSHGKFVSRLDIKAEGGKVADIRFKLMPVFADAIAPDPEMAKLVEKLRAPYAKDLARIVGKTDSLLYRRGNFNGTFDDLICDAMLKQRDTEIALSPGFRWGGTLLPDEGISWEAITNATAITYPNCYRTEMTGEQLKNVLEDIADNIFHPDPYYQGGGDMVRTGGMGYAIDVSKEMGSRISSMTHLATGKPIEASRKYTVSGWASVNQGTEGPPIWEVLEKHVAGAGAVKIEPNSAVKVSGA</sequence>
<dbReference type="GO" id="GO:0016787">
    <property type="term" value="F:hydrolase activity"/>
    <property type="evidence" value="ECO:0007669"/>
    <property type="project" value="UniProtKB-KW"/>
</dbReference>
<keyword evidence="1" id="KW-0547">Nucleotide-binding</keyword>
<name>A0A336JPN4_9BRAD</name>
<dbReference type="InterPro" id="IPR006179">
    <property type="entry name" value="5_nucleotidase/apyrase"/>
</dbReference>
<reference evidence="4 5" key="1">
    <citation type="submission" date="2017-08" db="EMBL/GenBank/DDBJ databases">
        <authorList>
            <person name="de Groot N.N."/>
        </authorList>
    </citation>
    <scope>NUCLEOTIDE SEQUENCE [LARGE SCALE GENOMIC DNA]</scope>
    <source>
        <strain evidence="4 5">JA575</strain>
    </source>
</reference>
<dbReference type="SUPFAM" id="SSF56300">
    <property type="entry name" value="Metallo-dependent phosphatases"/>
    <property type="match status" value="1"/>
</dbReference>
<dbReference type="InterPro" id="IPR029052">
    <property type="entry name" value="Metallo-depent_PP-like"/>
</dbReference>
<dbReference type="PRINTS" id="PR01607">
    <property type="entry name" value="APYRASEFAMLY"/>
</dbReference>
<dbReference type="Proteomes" id="UP000256343">
    <property type="component" value="Unassembled WGS sequence"/>
</dbReference>
<dbReference type="EMBL" id="QRDT01000008">
    <property type="protein sequence ID" value="RED36113.1"/>
    <property type="molecule type" value="Genomic_DNA"/>
</dbReference>
<evidence type="ECO:0000259" key="2">
    <source>
        <dbReference type="Pfam" id="PF02872"/>
    </source>
</evidence>
<dbReference type="InterPro" id="IPR036907">
    <property type="entry name" value="5'-Nucleotdase_C_sf"/>
</dbReference>
<dbReference type="EMBL" id="UFQQ01000008">
    <property type="protein sequence ID" value="SSW90673.1"/>
    <property type="molecule type" value="Genomic_DNA"/>
</dbReference>
<evidence type="ECO:0000256" key="1">
    <source>
        <dbReference type="RuleBase" id="RU362119"/>
    </source>
</evidence>
<dbReference type="RefSeq" id="WP_114357756.1">
    <property type="nucleotide sequence ID" value="NZ_QRDT01000008.1"/>
</dbReference>
<dbReference type="CDD" id="cd07411">
    <property type="entry name" value="MPP_SoxB_N"/>
    <property type="match status" value="1"/>
</dbReference>
<dbReference type="GO" id="GO:0009166">
    <property type="term" value="P:nucleotide catabolic process"/>
    <property type="evidence" value="ECO:0007669"/>
    <property type="project" value="InterPro"/>
</dbReference>
<comment type="similarity">
    <text evidence="1">Belongs to the 5'-nucleotidase family.</text>
</comment>
<proteinExistence type="inferred from homology"/>
<dbReference type="Gene3D" id="3.90.780.10">
    <property type="entry name" value="5'-Nucleotidase, C-terminal domain"/>
    <property type="match status" value="1"/>
</dbReference>
<dbReference type="PROSITE" id="PS51318">
    <property type="entry name" value="TAT"/>
    <property type="match status" value="1"/>
</dbReference>
<reference evidence="3 6" key="2">
    <citation type="submission" date="2018-07" db="EMBL/GenBank/DDBJ databases">
        <title>Genomic Encyclopedia of Archaeal and Bacterial Type Strains, Phase II (KMG-II): from individual species to whole genera.</title>
        <authorList>
            <person name="Goeker M."/>
        </authorList>
    </citation>
    <scope>NUCLEOTIDE SEQUENCE [LARGE SCALE GENOMIC DNA]</scope>
    <source>
        <strain evidence="3 6">JA575</strain>
    </source>
</reference>
<dbReference type="InterPro" id="IPR030998">
    <property type="entry name" value="Thiosulf_SoxB"/>
</dbReference>
<dbReference type="InterPro" id="IPR006311">
    <property type="entry name" value="TAT_signal"/>
</dbReference>
<dbReference type="SUPFAM" id="SSF55816">
    <property type="entry name" value="5'-nucleotidase (syn. UDP-sugar hydrolase), C-terminal domain"/>
    <property type="match status" value="1"/>
</dbReference>
<protein>
    <submittedName>
        <fullName evidence="4">Sulfate thiol esterase SoxB</fullName>
    </submittedName>
</protein>
<dbReference type="PANTHER" id="PTHR11575">
    <property type="entry name" value="5'-NUCLEOTIDASE-RELATED"/>
    <property type="match status" value="1"/>
</dbReference>